<reference evidence="1 2" key="1">
    <citation type="submission" date="2024-05" db="EMBL/GenBank/DDBJ databases">
        <authorList>
            <person name="Duchaud E."/>
        </authorList>
    </citation>
    <scope>NUCLEOTIDE SEQUENCE [LARGE SCALE GENOMIC DNA]</scope>
    <source>
        <strain evidence="1">Ena-SAMPLE-TAB-13-05-2024-13:56:06:370-140302</strain>
    </source>
</reference>
<name>A0ABM9P3R7_9FLAO</name>
<sequence length="248" mass="29829">MKRKIFFTLILFTLNISGQTKETENLINQIANDLVPDDFDYYYINPVSLKEQINDSLQYFHLLKLKLVDKEFPIDLAYTPYHETTNWKEYNLKNVKFPSDEYHNKSSPPNSLEVKFIRYNIPEKTYDSLVAIKTPHTLLVKKKWYWNKNKIWINNNFRTELYKAWEKDKKINIEEKVYFNFSKPLFSNDKKYARVSVKVIKRCNGYGFTAIYGKIKGKWKNLIEYNEIKINSFSTHRKCEEIMITIRN</sequence>
<proteinExistence type="predicted"/>
<dbReference type="RefSeq" id="WP_348712979.1">
    <property type="nucleotide sequence ID" value="NZ_CAXIXY010000006.1"/>
</dbReference>
<dbReference type="Proteomes" id="UP001497416">
    <property type="component" value="Unassembled WGS sequence"/>
</dbReference>
<accession>A0ABM9P3R7</accession>
<gene>
    <name evidence="1" type="ORF">T190607A01A_40049</name>
</gene>
<evidence type="ECO:0000313" key="2">
    <source>
        <dbReference type="Proteomes" id="UP001497416"/>
    </source>
</evidence>
<dbReference type="EMBL" id="CAXIXY010000006">
    <property type="protein sequence ID" value="CAL2090621.1"/>
    <property type="molecule type" value="Genomic_DNA"/>
</dbReference>
<evidence type="ECO:0000313" key="1">
    <source>
        <dbReference type="EMBL" id="CAL2090621.1"/>
    </source>
</evidence>
<comment type="caution">
    <text evidence="1">The sequence shown here is derived from an EMBL/GenBank/DDBJ whole genome shotgun (WGS) entry which is preliminary data.</text>
</comment>
<protein>
    <submittedName>
        <fullName evidence="1">Uncharacterized protein</fullName>
    </submittedName>
</protein>
<organism evidence="1 2">
    <name type="scientific">Tenacibaculum platacis</name>
    <dbReference type="NCBI Taxonomy" id="3137852"/>
    <lineage>
        <taxon>Bacteria</taxon>
        <taxon>Pseudomonadati</taxon>
        <taxon>Bacteroidota</taxon>
        <taxon>Flavobacteriia</taxon>
        <taxon>Flavobacteriales</taxon>
        <taxon>Flavobacteriaceae</taxon>
        <taxon>Tenacibaculum</taxon>
    </lineage>
</organism>
<keyword evidence="2" id="KW-1185">Reference proteome</keyword>